<sequence>MKRIRALQDFIAGQESEVTEFDEALVKKLIMKITIFAKHFTVEFKSGITIDLEA</sequence>
<dbReference type="GeneID" id="86941096"/>
<dbReference type="EMBL" id="AGEL01000007">
    <property type="protein sequence ID" value="EHO16648.1"/>
    <property type="molecule type" value="Genomic_DNA"/>
</dbReference>
<evidence type="ECO:0008006" key="3">
    <source>
        <dbReference type="Google" id="ProtNLM"/>
    </source>
</evidence>
<dbReference type="Proteomes" id="UP000018466">
    <property type="component" value="Unassembled WGS sequence"/>
</dbReference>
<reference evidence="1 2" key="1">
    <citation type="submission" date="2011-10" db="EMBL/GenBank/DDBJ databases">
        <title>The Genome Sequence of Lachnospiraceae bacterium ACC2.</title>
        <authorList>
            <consortium name="The Broad Institute Genome Sequencing Platform"/>
            <person name="Earl A."/>
            <person name="Ward D."/>
            <person name="Feldgarden M."/>
            <person name="Gevers D."/>
            <person name="Sizova M."/>
            <person name="Hazen A."/>
            <person name="Epstein S."/>
            <person name="Young S.K."/>
            <person name="Zeng Q."/>
            <person name="Gargeya S."/>
            <person name="Fitzgerald M."/>
            <person name="Haas B."/>
            <person name="Abouelleil A."/>
            <person name="Alvarado L."/>
            <person name="Arachchi H.M."/>
            <person name="Berlin A."/>
            <person name="Brown A."/>
            <person name="Chapman S.B."/>
            <person name="Chen Z."/>
            <person name="Dunbar C."/>
            <person name="Freedman E."/>
            <person name="Gearin G."/>
            <person name="Goldberg J."/>
            <person name="Griggs A."/>
            <person name="Gujja S."/>
            <person name="Heiman D."/>
            <person name="Howarth C."/>
            <person name="Larson L."/>
            <person name="Lui A."/>
            <person name="MacDonald P.J.P."/>
            <person name="Montmayeur A."/>
            <person name="Murphy C."/>
            <person name="Neiman D."/>
            <person name="Pearson M."/>
            <person name="Priest M."/>
            <person name="Roberts A."/>
            <person name="Saif S."/>
            <person name="Shea T."/>
            <person name="Shenoy N."/>
            <person name="Sisk P."/>
            <person name="Stolte C."/>
            <person name="Sykes S."/>
            <person name="Wortman J."/>
            <person name="Nusbaum C."/>
            <person name="Birren B."/>
        </authorList>
    </citation>
    <scope>NUCLEOTIDE SEQUENCE [LARGE SCALE GENOMIC DNA]</scope>
    <source>
        <strain evidence="1 2">ACC2</strain>
    </source>
</reference>
<protein>
    <recommendedName>
        <fullName evidence="3">Integrase</fullName>
    </recommendedName>
</protein>
<name>A0AA37DGA7_9FIRM</name>
<accession>A0AA37DGA7</accession>
<evidence type="ECO:0000313" key="2">
    <source>
        <dbReference type="Proteomes" id="UP000018466"/>
    </source>
</evidence>
<dbReference type="AlphaFoldDB" id="A0AA37DGA7"/>
<comment type="caution">
    <text evidence="1">The sequence shown here is derived from an EMBL/GenBank/DDBJ whole genome shotgun (WGS) entry which is preliminary data.</text>
</comment>
<proteinExistence type="predicted"/>
<gene>
    <name evidence="1" type="ORF">HMPREF9623_01347</name>
</gene>
<organism evidence="1 2">
    <name type="scientific">Stomatobaculum longum</name>
    <dbReference type="NCBI Taxonomy" id="796942"/>
    <lineage>
        <taxon>Bacteria</taxon>
        <taxon>Bacillati</taxon>
        <taxon>Bacillota</taxon>
        <taxon>Clostridia</taxon>
        <taxon>Lachnospirales</taxon>
        <taxon>Lachnospiraceae</taxon>
        <taxon>Stomatobaculum</taxon>
    </lineage>
</organism>
<keyword evidence="2" id="KW-1185">Reference proteome</keyword>
<evidence type="ECO:0000313" key="1">
    <source>
        <dbReference type="EMBL" id="EHO16648.1"/>
    </source>
</evidence>
<dbReference type="RefSeq" id="WP_009533179.1">
    <property type="nucleotide sequence ID" value="NZ_JH590863.1"/>
</dbReference>